<dbReference type="AlphaFoldDB" id="A0A8A1MHW1"/>
<gene>
    <name evidence="2" type="ORF">I7I51_07072</name>
</gene>
<reference evidence="2" key="1">
    <citation type="submission" date="2021-01" db="EMBL/GenBank/DDBJ databases">
        <title>Chromosome-level genome assembly of a human fungal pathogen reveals clustering of transcriptionally co-regulated genes.</title>
        <authorList>
            <person name="Voorhies M."/>
            <person name="Cohen S."/>
            <person name="Shea T.P."/>
            <person name="Petrus S."/>
            <person name="Munoz J.F."/>
            <person name="Poplawski S."/>
            <person name="Goldman W.E."/>
            <person name="Michael T."/>
            <person name="Cuomo C.A."/>
            <person name="Sil A."/>
            <person name="Beyhan S."/>
        </authorList>
    </citation>
    <scope>NUCLEOTIDE SEQUENCE</scope>
    <source>
        <strain evidence="2">WU24</strain>
    </source>
</reference>
<protein>
    <submittedName>
        <fullName evidence="2">Uncharacterized protein</fullName>
    </submittedName>
</protein>
<name>A0A8A1MHW1_AJECA</name>
<evidence type="ECO:0000313" key="2">
    <source>
        <dbReference type="EMBL" id="QSS66218.1"/>
    </source>
</evidence>
<proteinExistence type="predicted"/>
<dbReference type="EMBL" id="CP069115">
    <property type="protein sequence ID" value="QSS66218.1"/>
    <property type="molecule type" value="Genomic_DNA"/>
</dbReference>
<dbReference type="VEuPathDB" id="FungiDB:I7I51_07072"/>
<evidence type="ECO:0000256" key="1">
    <source>
        <dbReference type="SAM" id="MobiDB-lite"/>
    </source>
</evidence>
<organism evidence="2 3">
    <name type="scientific">Ajellomyces capsulatus</name>
    <name type="common">Darling's disease fungus</name>
    <name type="synonym">Histoplasma capsulatum</name>
    <dbReference type="NCBI Taxonomy" id="5037"/>
    <lineage>
        <taxon>Eukaryota</taxon>
        <taxon>Fungi</taxon>
        <taxon>Dikarya</taxon>
        <taxon>Ascomycota</taxon>
        <taxon>Pezizomycotina</taxon>
        <taxon>Eurotiomycetes</taxon>
        <taxon>Eurotiomycetidae</taxon>
        <taxon>Onygenales</taxon>
        <taxon>Ajellomycetaceae</taxon>
        <taxon>Histoplasma</taxon>
    </lineage>
</organism>
<feature type="region of interest" description="Disordered" evidence="1">
    <location>
        <begin position="1"/>
        <end position="46"/>
    </location>
</feature>
<sequence length="143" mass="15077">MSLFEGEKGSLLDWAVQEQADGPVTAAAEGDTKQTQPTETEESEPFPVKYEAGMKPAANVPGPDLSGLGCPLSWEQGEGKLETVAKVGQVPGSTAPHIVGGPEVPFSLPRSPLQPCRRASPPVGPFARPPFYYTVCLSPLKFG</sequence>
<accession>A0A8A1MHW1</accession>
<dbReference type="Proteomes" id="UP000663671">
    <property type="component" value="Chromosome 3"/>
</dbReference>
<feature type="compositionally biased region" description="Basic and acidic residues" evidence="1">
    <location>
        <begin position="1"/>
        <end position="10"/>
    </location>
</feature>
<evidence type="ECO:0000313" key="3">
    <source>
        <dbReference type="Proteomes" id="UP000663671"/>
    </source>
</evidence>